<evidence type="ECO:0000256" key="1">
    <source>
        <dbReference type="ARBA" id="ARBA00001033"/>
    </source>
</evidence>
<dbReference type="PRINTS" id="PR00377">
    <property type="entry name" value="IMPHPHTASES"/>
</dbReference>
<comment type="similarity">
    <text evidence="4 10">Belongs to the inositol monophosphatase superfamily.</text>
</comment>
<dbReference type="CDD" id="cd01639">
    <property type="entry name" value="IMPase"/>
    <property type="match status" value="1"/>
</dbReference>
<feature type="binding site" evidence="9">
    <location>
        <position position="117"/>
    </location>
    <ligand>
        <name>Mg(2+)</name>
        <dbReference type="ChEBI" id="CHEBI:18420"/>
        <label>1</label>
        <note>catalytic</note>
    </ligand>
</feature>
<evidence type="ECO:0000256" key="10">
    <source>
        <dbReference type="RuleBase" id="RU364068"/>
    </source>
</evidence>
<evidence type="ECO:0000256" key="6">
    <source>
        <dbReference type="ARBA" id="ARBA00022723"/>
    </source>
</evidence>
<keyword evidence="5" id="KW-0452">Lithium</keyword>
<protein>
    <recommendedName>
        <fullName evidence="10">Inositol-1-monophosphatase</fullName>
        <ecNumber evidence="10">3.1.3.25</ecNumber>
    </recommendedName>
</protein>
<keyword evidence="8 9" id="KW-0460">Magnesium</keyword>
<evidence type="ECO:0000256" key="8">
    <source>
        <dbReference type="ARBA" id="ARBA00022842"/>
    </source>
</evidence>
<comment type="catalytic activity">
    <reaction evidence="1 10">
        <text>a myo-inositol phosphate + H2O = myo-inositol + phosphate</text>
        <dbReference type="Rhea" id="RHEA:24056"/>
        <dbReference type="ChEBI" id="CHEBI:15377"/>
        <dbReference type="ChEBI" id="CHEBI:17268"/>
        <dbReference type="ChEBI" id="CHEBI:43474"/>
        <dbReference type="ChEBI" id="CHEBI:84139"/>
        <dbReference type="EC" id="3.1.3.25"/>
    </reaction>
</comment>
<comment type="cofactor">
    <cofactor evidence="2 9 10">
        <name>Mg(2+)</name>
        <dbReference type="ChEBI" id="CHEBI:18420"/>
    </cofactor>
</comment>
<dbReference type="GO" id="GO:0046854">
    <property type="term" value="P:phosphatidylinositol phosphate biosynthetic process"/>
    <property type="evidence" value="ECO:0007669"/>
    <property type="project" value="InterPro"/>
</dbReference>
<dbReference type="InterPro" id="IPR020552">
    <property type="entry name" value="Inositol_monoPase_Li-sen"/>
</dbReference>
<evidence type="ECO:0000256" key="3">
    <source>
        <dbReference type="ARBA" id="ARBA00005152"/>
    </source>
</evidence>
<dbReference type="FunFam" id="3.40.190.80:FF:000002">
    <property type="entry name" value="Inositol-1-monophosphatase"/>
    <property type="match status" value="1"/>
</dbReference>
<dbReference type="InterPro" id="IPR000760">
    <property type="entry name" value="Inositol_monophosphatase-like"/>
</dbReference>
<dbReference type="GO" id="GO:0046872">
    <property type="term" value="F:metal ion binding"/>
    <property type="evidence" value="ECO:0007669"/>
    <property type="project" value="UniProtKB-KW"/>
</dbReference>
<dbReference type="AlphaFoldDB" id="A0A7S0X0Z5"/>
<keyword evidence="6 9" id="KW-0479">Metal-binding</keyword>
<keyword evidence="7 10" id="KW-0378">Hydrolase</keyword>
<dbReference type="UniPathway" id="UPA00823">
    <property type="reaction ID" value="UER00788"/>
</dbReference>
<evidence type="ECO:0000256" key="5">
    <source>
        <dbReference type="ARBA" id="ARBA00022671"/>
    </source>
</evidence>
<dbReference type="GO" id="GO:0006021">
    <property type="term" value="P:inositol biosynthetic process"/>
    <property type="evidence" value="ECO:0007669"/>
    <property type="project" value="UniProtKB-UniPathway"/>
</dbReference>
<feature type="binding site" evidence="9">
    <location>
        <position position="134"/>
    </location>
    <ligand>
        <name>Mg(2+)</name>
        <dbReference type="ChEBI" id="CHEBI:18420"/>
        <label>1</label>
        <note>catalytic</note>
    </ligand>
</feature>
<comment type="pathway">
    <text evidence="3 10">Polyol metabolism; myo-inositol biosynthesis; myo-inositol from D-glucose 6-phosphate: step 2/2.</text>
</comment>
<accession>A0A7S0X0Z5</accession>
<dbReference type="PRINTS" id="PR00378">
    <property type="entry name" value="LIIMPHPHTASE"/>
</dbReference>
<dbReference type="Gene3D" id="3.40.190.80">
    <property type="match status" value="1"/>
</dbReference>
<dbReference type="FunFam" id="3.30.540.10:FF:000003">
    <property type="entry name" value="Inositol-1-monophosphatase"/>
    <property type="match status" value="1"/>
</dbReference>
<dbReference type="InterPro" id="IPR020583">
    <property type="entry name" value="Inositol_monoP_metal-BS"/>
</dbReference>
<dbReference type="InterPro" id="IPR033942">
    <property type="entry name" value="IMPase"/>
</dbReference>
<dbReference type="EMBL" id="HBFB01034942">
    <property type="protein sequence ID" value="CAD8695426.1"/>
    <property type="molecule type" value="Transcribed_RNA"/>
</dbReference>
<feature type="binding site" evidence="9">
    <location>
        <position position="137"/>
    </location>
    <ligand>
        <name>Mg(2+)</name>
        <dbReference type="ChEBI" id="CHEBI:18420"/>
        <label>1</label>
        <note>catalytic</note>
    </ligand>
</feature>
<proteinExistence type="inferred from homology"/>
<name>A0A7S0X0Z5_9CHLO</name>
<evidence type="ECO:0000256" key="9">
    <source>
        <dbReference type="PIRSR" id="PIRSR600760-2"/>
    </source>
</evidence>
<evidence type="ECO:0000256" key="7">
    <source>
        <dbReference type="ARBA" id="ARBA00022801"/>
    </source>
</evidence>
<dbReference type="Pfam" id="PF00459">
    <property type="entry name" value="Inositol_P"/>
    <property type="match status" value="1"/>
</dbReference>
<gene>
    <name evidence="11" type="ORF">CLEI1391_LOCUS19612</name>
</gene>
<dbReference type="PANTHER" id="PTHR20854:SF17">
    <property type="entry name" value="PHOSPHATASE IMPL1, CHLOROPLASTIC"/>
    <property type="match status" value="1"/>
</dbReference>
<dbReference type="Gene3D" id="3.30.540.10">
    <property type="entry name" value="Fructose-1,6-Bisphosphatase, subunit A, domain 1"/>
    <property type="match status" value="1"/>
</dbReference>
<reference evidence="11" key="1">
    <citation type="submission" date="2021-01" db="EMBL/GenBank/DDBJ databases">
        <authorList>
            <person name="Corre E."/>
            <person name="Pelletier E."/>
            <person name="Niang G."/>
            <person name="Scheremetjew M."/>
            <person name="Finn R."/>
            <person name="Kale V."/>
            <person name="Holt S."/>
            <person name="Cochrane G."/>
            <person name="Meng A."/>
            <person name="Brown T."/>
            <person name="Cohen L."/>
        </authorList>
    </citation>
    <scope>NUCLEOTIDE SEQUENCE</scope>
    <source>
        <strain evidence="11">SAG 11-49</strain>
    </source>
</reference>
<dbReference type="GO" id="GO:0008934">
    <property type="term" value="F:inositol monophosphate 1-phosphatase activity"/>
    <property type="evidence" value="ECO:0007669"/>
    <property type="project" value="InterPro"/>
</dbReference>
<feature type="binding site" evidence="9">
    <location>
        <position position="136"/>
    </location>
    <ligand>
        <name>Mg(2+)</name>
        <dbReference type="ChEBI" id="CHEBI:18420"/>
        <label>1</label>
        <note>catalytic</note>
    </ligand>
</feature>
<evidence type="ECO:0000313" key="11">
    <source>
        <dbReference type="EMBL" id="CAD8695426.1"/>
    </source>
</evidence>
<dbReference type="PANTHER" id="PTHR20854">
    <property type="entry name" value="INOSITOL MONOPHOSPHATASE"/>
    <property type="match status" value="1"/>
</dbReference>
<dbReference type="PROSITE" id="PS00629">
    <property type="entry name" value="IMP_1"/>
    <property type="match status" value="1"/>
</dbReference>
<sequence length="346" mass="37183">MLPSLTRSGLARGTRHGSSRAIAQFAAVNNKHTINARCRRSLAVRASADKVPLPELLAVAKKAAEAGAEVVLDALDKPRSITLKGATDLVTETDVAAEKRITDVLRTAFPLHALLGEEGGVSGNPSSEYLWVVDPIDGTTNFAHNYPAFAVSVGVLRRATPVAGCVVEFTGGPHAWGTRTFTAHRNGGAFCNGKPIQVSRVKEVERSLLVTGFGYDHDDAWLANMELFRELTDVSQGVRRLGAASVDLCHVAMGICEAYWEYRLKPWDVTGGVVILEEAGGLVTTMDGLPYSVFSRSLLASNGGPLHDKLLGYTVPRTTELVQKGVDMSPWYVPKGYNVRTGAQLD</sequence>
<organism evidence="11">
    <name type="scientific">Chlamydomonas leiostraca</name>
    <dbReference type="NCBI Taxonomy" id="1034604"/>
    <lineage>
        <taxon>Eukaryota</taxon>
        <taxon>Viridiplantae</taxon>
        <taxon>Chlorophyta</taxon>
        <taxon>core chlorophytes</taxon>
        <taxon>Chlorophyceae</taxon>
        <taxon>CS clade</taxon>
        <taxon>Chlamydomonadales</taxon>
        <taxon>Chlamydomonadaceae</taxon>
        <taxon>Chlamydomonas</taxon>
    </lineage>
</organism>
<dbReference type="SUPFAM" id="SSF56655">
    <property type="entry name" value="Carbohydrate phosphatase"/>
    <property type="match status" value="1"/>
</dbReference>
<dbReference type="GO" id="GO:0007165">
    <property type="term" value="P:signal transduction"/>
    <property type="evidence" value="ECO:0007669"/>
    <property type="project" value="TreeGrafter"/>
</dbReference>
<dbReference type="EC" id="3.1.3.25" evidence="10"/>
<feature type="binding site" evidence="9">
    <location>
        <position position="268"/>
    </location>
    <ligand>
        <name>Mg(2+)</name>
        <dbReference type="ChEBI" id="CHEBI:18420"/>
        <label>1</label>
        <note>catalytic</note>
    </ligand>
</feature>
<evidence type="ECO:0000256" key="2">
    <source>
        <dbReference type="ARBA" id="ARBA00001946"/>
    </source>
</evidence>
<evidence type="ECO:0000256" key="4">
    <source>
        <dbReference type="ARBA" id="ARBA00009759"/>
    </source>
</evidence>